<reference evidence="13" key="2">
    <citation type="submission" date="2024-07" db="EMBL/GenBank/DDBJ databases">
        <title>Streptomyces haneummycinica sp. nov., a new antibiotic-producing actinobacterium isolated from marine sediment.</title>
        <authorList>
            <person name="Uemura M."/>
            <person name="Hamada M."/>
            <person name="Hirano S."/>
            <person name="Kobayashi K."/>
            <person name="Ohshiro T."/>
            <person name="Kobayashi T."/>
            <person name="Terahara T."/>
        </authorList>
    </citation>
    <scope>NUCLEOTIDE SEQUENCE</scope>
    <source>
        <strain evidence="13">KM77-8</strain>
    </source>
</reference>
<comment type="subcellular location">
    <subcellularLocation>
        <location evidence="1">Cell membrane</location>
        <topology evidence="1">Multi-pass membrane protein</topology>
    </subcellularLocation>
</comment>
<keyword evidence="5 12" id="KW-0812">Transmembrane</keyword>
<dbReference type="Gene3D" id="1.20.1730.10">
    <property type="entry name" value="Sodium/glucose cotransporter"/>
    <property type="match status" value="1"/>
</dbReference>
<name>A0AAT9HQS2_9ACTN</name>
<accession>A0AAT9HQS2</accession>
<reference evidence="13" key="1">
    <citation type="submission" date="2024-06" db="EMBL/GenBank/DDBJ databases">
        <authorList>
            <consortium name="consrtm"/>
            <person name="Uemura M."/>
            <person name="Terahara T."/>
        </authorList>
    </citation>
    <scope>NUCLEOTIDE SEQUENCE</scope>
    <source>
        <strain evidence="13">KM77-8</strain>
    </source>
</reference>
<dbReference type="InterPro" id="IPR001734">
    <property type="entry name" value="Na/solute_symporter"/>
</dbReference>
<protein>
    <recommendedName>
        <fullName evidence="14">Cation acetate symporter</fullName>
    </recommendedName>
</protein>
<evidence type="ECO:0000256" key="7">
    <source>
        <dbReference type="ARBA" id="ARBA00022989"/>
    </source>
</evidence>
<evidence type="ECO:0000256" key="6">
    <source>
        <dbReference type="ARBA" id="ARBA00022847"/>
    </source>
</evidence>
<dbReference type="GO" id="GO:0015123">
    <property type="term" value="F:acetate transmembrane transporter activity"/>
    <property type="evidence" value="ECO:0007669"/>
    <property type="project" value="TreeGrafter"/>
</dbReference>
<feature type="transmembrane region" description="Helical" evidence="12">
    <location>
        <begin position="33"/>
        <end position="53"/>
    </location>
</feature>
<evidence type="ECO:0000256" key="5">
    <source>
        <dbReference type="ARBA" id="ARBA00022692"/>
    </source>
</evidence>
<keyword evidence="3" id="KW-0813">Transport</keyword>
<dbReference type="GO" id="GO:0006811">
    <property type="term" value="P:monoatomic ion transport"/>
    <property type="evidence" value="ECO:0007669"/>
    <property type="project" value="UniProtKB-KW"/>
</dbReference>
<dbReference type="PROSITE" id="PS00457">
    <property type="entry name" value="NA_SOLUT_SYMP_2"/>
    <property type="match status" value="1"/>
</dbReference>
<dbReference type="InterPro" id="IPR018212">
    <property type="entry name" value="Na/solute_symporter_CS"/>
</dbReference>
<dbReference type="PANTHER" id="PTHR48086:SF6">
    <property type="entry name" value="CATION_ACETATE SYMPORTER ACTP"/>
    <property type="match status" value="1"/>
</dbReference>
<dbReference type="InterPro" id="IPR050277">
    <property type="entry name" value="Sodium:Solute_Symporter"/>
</dbReference>
<evidence type="ECO:0000256" key="9">
    <source>
        <dbReference type="ARBA" id="ARBA00023065"/>
    </source>
</evidence>
<keyword evidence="10 12" id="KW-0472">Membrane</keyword>
<dbReference type="PROSITE" id="PS50283">
    <property type="entry name" value="NA_SOLUT_SYMP_3"/>
    <property type="match status" value="1"/>
</dbReference>
<dbReference type="PANTHER" id="PTHR48086">
    <property type="entry name" value="SODIUM/PROLINE SYMPORTER-RELATED"/>
    <property type="match status" value="1"/>
</dbReference>
<gene>
    <name evidence="13" type="ORF">SHKM778_59220</name>
</gene>
<dbReference type="InterPro" id="IPR038377">
    <property type="entry name" value="Na/Glc_symporter_sf"/>
</dbReference>
<organism evidence="13">
    <name type="scientific">Streptomyces haneummycinicus</name>
    <dbReference type="NCBI Taxonomy" id="3074435"/>
    <lineage>
        <taxon>Bacteria</taxon>
        <taxon>Bacillati</taxon>
        <taxon>Actinomycetota</taxon>
        <taxon>Actinomycetes</taxon>
        <taxon>Kitasatosporales</taxon>
        <taxon>Streptomycetaceae</taxon>
        <taxon>Streptomyces</taxon>
    </lineage>
</organism>
<evidence type="ECO:0008006" key="14">
    <source>
        <dbReference type="Google" id="ProtNLM"/>
    </source>
</evidence>
<dbReference type="GO" id="GO:0015293">
    <property type="term" value="F:symporter activity"/>
    <property type="evidence" value="ECO:0007669"/>
    <property type="project" value="UniProtKB-KW"/>
</dbReference>
<keyword evidence="8" id="KW-0915">Sodium</keyword>
<evidence type="ECO:0000256" key="2">
    <source>
        <dbReference type="ARBA" id="ARBA00006434"/>
    </source>
</evidence>
<comment type="similarity">
    <text evidence="2 11">Belongs to the sodium:solute symporter (SSF) (TC 2.A.21) family.</text>
</comment>
<evidence type="ECO:0000256" key="1">
    <source>
        <dbReference type="ARBA" id="ARBA00004651"/>
    </source>
</evidence>
<evidence type="ECO:0000256" key="8">
    <source>
        <dbReference type="ARBA" id="ARBA00023053"/>
    </source>
</evidence>
<evidence type="ECO:0000256" key="10">
    <source>
        <dbReference type="ARBA" id="ARBA00023136"/>
    </source>
</evidence>
<keyword evidence="4" id="KW-1003">Cell membrane</keyword>
<dbReference type="GO" id="GO:0005886">
    <property type="term" value="C:plasma membrane"/>
    <property type="evidence" value="ECO:0007669"/>
    <property type="project" value="UniProtKB-SubCell"/>
</dbReference>
<keyword evidence="9" id="KW-0406">Ion transport</keyword>
<evidence type="ECO:0000256" key="11">
    <source>
        <dbReference type="RuleBase" id="RU362091"/>
    </source>
</evidence>
<evidence type="ECO:0000256" key="4">
    <source>
        <dbReference type="ARBA" id="ARBA00022475"/>
    </source>
</evidence>
<feature type="transmembrane region" description="Helical" evidence="12">
    <location>
        <begin position="6"/>
        <end position="26"/>
    </location>
</feature>
<keyword evidence="6" id="KW-0769">Symport</keyword>
<proteinExistence type="inferred from homology"/>
<dbReference type="Pfam" id="PF00474">
    <property type="entry name" value="SSF"/>
    <property type="match status" value="1"/>
</dbReference>
<keyword evidence="7 12" id="KW-1133">Transmembrane helix</keyword>
<dbReference type="EMBL" id="AP035768">
    <property type="protein sequence ID" value="BFO19534.1"/>
    <property type="molecule type" value="Genomic_DNA"/>
</dbReference>
<feature type="transmembrane region" description="Helical" evidence="12">
    <location>
        <begin position="65"/>
        <end position="86"/>
    </location>
</feature>
<dbReference type="AlphaFoldDB" id="A0AAT9HQS2"/>
<evidence type="ECO:0000313" key="13">
    <source>
        <dbReference type="EMBL" id="BFO19534.1"/>
    </source>
</evidence>
<dbReference type="GO" id="GO:0006847">
    <property type="term" value="P:plasma membrane acetate transport"/>
    <property type="evidence" value="ECO:0007669"/>
    <property type="project" value="TreeGrafter"/>
</dbReference>
<evidence type="ECO:0000256" key="3">
    <source>
        <dbReference type="ARBA" id="ARBA00022448"/>
    </source>
</evidence>
<evidence type="ECO:0000256" key="12">
    <source>
        <dbReference type="SAM" id="Phobius"/>
    </source>
</evidence>
<sequence length="115" mass="11738">MADAVGLAFAVSASSFCPLLVLGIWWRRLTPPGAAAGMLVGGGSAFVAVAATMSGYPGDGPLHALLAWPALWSVPLGFLTMILVSLATPGRVPPGTAAVLARFHLPEELRTEVSA</sequence>